<protein>
    <submittedName>
        <fullName evidence="1">Uncharacterized protein</fullName>
    </submittedName>
</protein>
<reference evidence="1" key="1">
    <citation type="submission" date="2014-09" db="EMBL/GenBank/DDBJ databases">
        <authorList>
            <person name="Magalhaes I.L.F."/>
            <person name="Oliveira U."/>
            <person name="Santos F.R."/>
            <person name="Vidigal T.H.D.A."/>
            <person name="Brescovit A.D."/>
            <person name="Santos A.J."/>
        </authorList>
    </citation>
    <scope>NUCLEOTIDE SEQUENCE</scope>
    <source>
        <tissue evidence="1">Shoot tissue taken approximately 20 cm above the soil surface</tissue>
    </source>
</reference>
<accession>A0A0A9CVY5</accession>
<sequence>MEQTLWADPGVATKDSSKSYIPQTEIELVRWANTASNRNTKAATLLGTLK</sequence>
<organism evidence="1">
    <name type="scientific">Arundo donax</name>
    <name type="common">Giant reed</name>
    <name type="synonym">Donax arundinaceus</name>
    <dbReference type="NCBI Taxonomy" id="35708"/>
    <lineage>
        <taxon>Eukaryota</taxon>
        <taxon>Viridiplantae</taxon>
        <taxon>Streptophyta</taxon>
        <taxon>Embryophyta</taxon>
        <taxon>Tracheophyta</taxon>
        <taxon>Spermatophyta</taxon>
        <taxon>Magnoliopsida</taxon>
        <taxon>Liliopsida</taxon>
        <taxon>Poales</taxon>
        <taxon>Poaceae</taxon>
        <taxon>PACMAD clade</taxon>
        <taxon>Arundinoideae</taxon>
        <taxon>Arundineae</taxon>
        <taxon>Arundo</taxon>
    </lineage>
</organism>
<reference evidence="1" key="2">
    <citation type="journal article" date="2015" name="Data Brief">
        <title>Shoot transcriptome of the giant reed, Arundo donax.</title>
        <authorList>
            <person name="Barrero R.A."/>
            <person name="Guerrero F.D."/>
            <person name="Moolhuijzen P."/>
            <person name="Goolsby J.A."/>
            <person name="Tidwell J."/>
            <person name="Bellgard S.E."/>
            <person name="Bellgard M.I."/>
        </authorList>
    </citation>
    <scope>NUCLEOTIDE SEQUENCE</scope>
    <source>
        <tissue evidence="1">Shoot tissue taken approximately 20 cm above the soil surface</tissue>
    </source>
</reference>
<dbReference type="EMBL" id="GBRH01217386">
    <property type="protein sequence ID" value="JAD80509.1"/>
    <property type="molecule type" value="Transcribed_RNA"/>
</dbReference>
<dbReference type="AlphaFoldDB" id="A0A0A9CVY5"/>
<name>A0A0A9CVY5_ARUDO</name>
<evidence type="ECO:0000313" key="1">
    <source>
        <dbReference type="EMBL" id="JAD80509.1"/>
    </source>
</evidence>
<proteinExistence type="predicted"/>